<protein>
    <submittedName>
        <fullName evidence="2">Uncharacterized protein</fullName>
    </submittedName>
</protein>
<proteinExistence type="predicted"/>
<comment type="caution">
    <text evidence="2">The sequence shown here is derived from an EMBL/GenBank/DDBJ whole genome shotgun (WGS) entry which is preliminary data.</text>
</comment>
<organism evidence="2 3">
    <name type="scientific">Mesorhizobium qingshengii</name>
    <dbReference type="NCBI Taxonomy" id="1165689"/>
    <lineage>
        <taxon>Bacteria</taxon>
        <taxon>Pseudomonadati</taxon>
        <taxon>Pseudomonadota</taxon>
        <taxon>Alphaproteobacteria</taxon>
        <taxon>Hyphomicrobiales</taxon>
        <taxon>Phyllobacteriaceae</taxon>
        <taxon>Mesorhizobium</taxon>
    </lineage>
</organism>
<keyword evidence="1" id="KW-0812">Transmembrane</keyword>
<reference evidence="2" key="1">
    <citation type="submission" date="2022-11" db="EMBL/GenBank/DDBJ databases">
        <authorList>
            <person name="Coimbra C."/>
        </authorList>
    </citation>
    <scope>NUCLEOTIDE SEQUENCE</scope>
    <source>
        <strain evidence="2">Jales19</strain>
    </source>
</reference>
<keyword evidence="1" id="KW-1133">Transmembrane helix</keyword>
<name>A0ABT4R2G9_9HYPH</name>
<keyword evidence="1" id="KW-0472">Membrane</keyword>
<evidence type="ECO:0000256" key="1">
    <source>
        <dbReference type="SAM" id="Phobius"/>
    </source>
</evidence>
<dbReference type="Proteomes" id="UP001152178">
    <property type="component" value="Unassembled WGS sequence"/>
</dbReference>
<dbReference type="EMBL" id="JAPFQA010000020">
    <property type="protein sequence ID" value="MCZ8548036.1"/>
    <property type="molecule type" value="Genomic_DNA"/>
</dbReference>
<dbReference type="RefSeq" id="WP_269908295.1">
    <property type="nucleotide sequence ID" value="NZ_JAPFQA010000020.1"/>
</dbReference>
<keyword evidence="3" id="KW-1185">Reference proteome</keyword>
<sequence length="58" mass="6041">MQHLADPGATRYFAGMTDAMKVHRDLAAVLAFGFGAIVVAVSLTSLALTLLAICGIHI</sequence>
<feature type="transmembrane region" description="Helical" evidence="1">
    <location>
        <begin position="26"/>
        <end position="53"/>
    </location>
</feature>
<accession>A0ABT4R2G9</accession>
<evidence type="ECO:0000313" key="3">
    <source>
        <dbReference type="Proteomes" id="UP001152178"/>
    </source>
</evidence>
<gene>
    <name evidence="2" type="ORF">OOJ09_27995</name>
</gene>
<evidence type="ECO:0000313" key="2">
    <source>
        <dbReference type="EMBL" id="MCZ8548036.1"/>
    </source>
</evidence>